<feature type="transmembrane region" description="Helical" evidence="1">
    <location>
        <begin position="20"/>
        <end position="39"/>
    </location>
</feature>
<dbReference type="Proteomes" id="UP000239800">
    <property type="component" value="Unassembled WGS sequence"/>
</dbReference>
<keyword evidence="3" id="KW-1185">Reference proteome</keyword>
<name>A0A2S7KT44_9FLAO</name>
<feature type="transmembrane region" description="Helical" evidence="1">
    <location>
        <begin position="45"/>
        <end position="66"/>
    </location>
</feature>
<evidence type="ECO:0000313" key="2">
    <source>
        <dbReference type="EMBL" id="PQB05787.1"/>
    </source>
</evidence>
<organism evidence="2 3">
    <name type="scientific">Aureitalea marina</name>
    <dbReference type="NCBI Taxonomy" id="930804"/>
    <lineage>
        <taxon>Bacteria</taxon>
        <taxon>Pseudomonadati</taxon>
        <taxon>Bacteroidota</taxon>
        <taxon>Flavobacteriia</taxon>
        <taxon>Flavobacteriales</taxon>
        <taxon>Flavobacteriaceae</taxon>
        <taxon>Aureitalea</taxon>
    </lineage>
</organism>
<comment type="caution">
    <text evidence="2">The sequence shown here is derived from an EMBL/GenBank/DDBJ whole genome shotgun (WGS) entry which is preliminary data.</text>
</comment>
<proteinExistence type="predicted"/>
<evidence type="ECO:0000313" key="3">
    <source>
        <dbReference type="Proteomes" id="UP000239800"/>
    </source>
</evidence>
<keyword evidence="1" id="KW-1133">Transmembrane helix</keyword>
<gene>
    <name evidence="2" type="ORF">BST85_13445</name>
</gene>
<feature type="transmembrane region" description="Helical" evidence="1">
    <location>
        <begin position="71"/>
        <end position="91"/>
    </location>
</feature>
<protein>
    <submittedName>
        <fullName evidence="2">Uncharacterized protein</fullName>
    </submittedName>
</protein>
<evidence type="ECO:0000256" key="1">
    <source>
        <dbReference type="SAM" id="Phobius"/>
    </source>
</evidence>
<sequence>MKIIKNISQFLSKQIVQRILYGIALIFWLWVFSDSFRYYNSESSIGIKYLWLIAIPSALLTAQIVFNNKVIWGIIVGLVSIYSIWTLWQFFHLNILIEYHKDYIPKNNWPLNDIIWFLIFSILFVVVNWVVWKLKPSKKHFA</sequence>
<reference evidence="2 3" key="1">
    <citation type="submission" date="2016-11" db="EMBL/GenBank/DDBJ databases">
        <title>Trade-off between light-utilization and light-protection in marine flavobacteria.</title>
        <authorList>
            <person name="Kumagai Y."/>
        </authorList>
    </citation>
    <scope>NUCLEOTIDE SEQUENCE [LARGE SCALE GENOMIC DNA]</scope>
    <source>
        <strain evidence="2 3">NBRC 107741</strain>
    </source>
</reference>
<keyword evidence="1" id="KW-0812">Transmembrane</keyword>
<keyword evidence="1" id="KW-0472">Membrane</keyword>
<accession>A0A2S7KT44</accession>
<dbReference type="AlphaFoldDB" id="A0A2S7KT44"/>
<dbReference type="EMBL" id="MQUB01000001">
    <property type="protein sequence ID" value="PQB05787.1"/>
    <property type="molecule type" value="Genomic_DNA"/>
</dbReference>
<feature type="transmembrane region" description="Helical" evidence="1">
    <location>
        <begin position="114"/>
        <end position="132"/>
    </location>
</feature>